<sequence length="98" mass="11195">MSNTITVFATLVAKPGHAQDVHEALQRCVPPSRAEPGCVSYDMHVANDDPHVFSFYETWKDDAAMDFHVQTPHFKRLIEEIGSKLAREPDIRRFRKVS</sequence>
<dbReference type="Gene3D" id="3.30.70.100">
    <property type="match status" value="1"/>
</dbReference>
<keyword evidence="2" id="KW-0503">Monooxygenase</keyword>
<dbReference type="PANTHER" id="PTHR33336:SF15">
    <property type="entry name" value="ABM DOMAIN-CONTAINING PROTEIN"/>
    <property type="match status" value="1"/>
</dbReference>
<organism evidence="2 3">
    <name type="scientific">Rhizosaccharibacter radicis</name>
    <dbReference type="NCBI Taxonomy" id="2782605"/>
    <lineage>
        <taxon>Bacteria</taxon>
        <taxon>Pseudomonadati</taxon>
        <taxon>Pseudomonadota</taxon>
        <taxon>Alphaproteobacteria</taxon>
        <taxon>Acetobacterales</taxon>
        <taxon>Acetobacteraceae</taxon>
        <taxon>Rhizosaccharibacter</taxon>
    </lineage>
</organism>
<protein>
    <submittedName>
        <fullName evidence="2">Antibiotic biosynthesis monooxygenase</fullName>
    </submittedName>
</protein>
<dbReference type="Proteomes" id="UP001524547">
    <property type="component" value="Unassembled WGS sequence"/>
</dbReference>
<feature type="domain" description="ABM" evidence="1">
    <location>
        <begin position="5"/>
        <end position="94"/>
    </location>
</feature>
<proteinExistence type="predicted"/>
<dbReference type="RefSeq" id="WP_422920661.1">
    <property type="nucleotide sequence ID" value="NZ_JAMZEJ010000008.1"/>
</dbReference>
<dbReference type="GO" id="GO:0004497">
    <property type="term" value="F:monooxygenase activity"/>
    <property type="evidence" value="ECO:0007669"/>
    <property type="project" value="UniProtKB-KW"/>
</dbReference>
<dbReference type="InterPro" id="IPR011008">
    <property type="entry name" value="Dimeric_a/b-barrel"/>
</dbReference>
<evidence type="ECO:0000259" key="1">
    <source>
        <dbReference type="PROSITE" id="PS51725"/>
    </source>
</evidence>
<evidence type="ECO:0000313" key="3">
    <source>
        <dbReference type="Proteomes" id="UP001524547"/>
    </source>
</evidence>
<dbReference type="EMBL" id="JAMZEJ010000008">
    <property type="protein sequence ID" value="MCQ8241913.1"/>
    <property type="molecule type" value="Genomic_DNA"/>
</dbReference>
<gene>
    <name evidence="2" type="ORF">NFI88_13825</name>
</gene>
<dbReference type="Pfam" id="PF03992">
    <property type="entry name" value="ABM"/>
    <property type="match status" value="1"/>
</dbReference>
<keyword evidence="2" id="KW-0560">Oxidoreductase</keyword>
<comment type="caution">
    <text evidence="2">The sequence shown here is derived from an EMBL/GenBank/DDBJ whole genome shotgun (WGS) entry which is preliminary data.</text>
</comment>
<accession>A0ABT1VZX7</accession>
<name>A0ABT1VZX7_9PROT</name>
<dbReference type="PROSITE" id="PS51725">
    <property type="entry name" value="ABM"/>
    <property type="match status" value="1"/>
</dbReference>
<evidence type="ECO:0000313" key="2">
    <source>
        <dbReference type="EMBL" id="MCQ8241913.1"/>
    </source>
</evidence>
<dbReference type="PANTHER" id="PTHR33336">
    <property type="entry name" value="QUINOL MONOOXYGENASE YGIN-RELATED"/>
    <property type="match status" value="1"/>
</dbReference>
<reference evidence="2 3" key="1">
    <citation type="submission" date="2022-06" db="EMBL/GenBank/DDBJ databases">
        <title>Rhizosaccharibacter gen. nov. sp. nov. KSS12, endophytic bacteria isolated from sugarcane.</title>
        <authorList>
            <person name="Pitiwittayakul N."/>
        </authorList>
    </citation>
    <scope>NUCLEOTIDE SEQUENCE [LARGE SCALE GENOMIC DNA]</scope>
    <source>
        <strain evidence="2 3">KSS12</strain>
    </source>
</reference>
<dbReference type="InterPro" id="IPR050744">
    <property type="entry name" value="AI-2_Isomerase_LsrG"/>
</dbReference>
<dbReference type="InterPro" id="IPR007138">
    <property type="entry name" value="ABM_dom"/>
</dbReference>
<keyword evidence="3" id="KW-1185">Reference proteome</keyword>
<dbReference type="SUPFAM" id="SSF54909">
    <property type="entry name" value="Dimeric alpha+beta barrel"/>
    <property type="match status" value="1"/>
</dbReference>